<dbReference type="Gene3D" id="3.30.530.20">
    <property type="match status" value="1"/>
</dbReference>
<dbReference type="CDD" id="cd07817">
    <property type="entry name" value="SRPBCC_8"/>
    <property type="match status" value="1"/>
</dbReference>
<dbReference type="EMBL" id="QURL01000001">
    <property type="protein sequence ID" value="RFC65945.1"/>
    <property type="molecule type" value="Genomic_DNA"/>
</dbReference>
<evidence type="ECO:0000256" key="1">
    <source>
        <dbReference type="ARBA" id="ARBA00008918"/>
    </source>
</evidence>
<gene>
    <name evidence="5" type="ORF">DYI37_00150</name>
</gene>
<dbReference type="PANTHER" id="PTHR33824:SF7">
    <property type="entry name" value="POLYKETIDE CYCLASE_DEHYDRASE AND LIPID TRANSPORT SUPERFAMILY PROTEIN"/>
    <property type="match status" value="1"/>
</dbReference>
<keyword evidence="6" id="KW-1185">Reference proteome</keyword>
<evidence type="ECO:0000313" key="6">
    <source>
        <dbReference type="Proteomes" id="UP000264310"/>
    </source>
</evidence>
<name>A0A371X9N5_9HYPH</name>
<dbReference type="InterPro" id="IPR047137">
    <property type="entry name" value="ORF3"/>
</dbReference>
<dbReference type="RefSeq" id="WP_116681193.1">
    <property type="nucleotide sequence ID" value="NZ_QURL01000001.1"/>
</dbReference>
<comment type="similarity">
    <text evidence="1">Belongs to the ribosome association toxin RatA family.</text>
</comment>
<evidence type="ECO:0000259" key="4">
    <source>
        <dbReference type="Pfam" id="PF03364"/>
    </source>
</evidence>
<reference evidence="5 6" key="1">
    <citation type="submission" date="2018-08" db="EMBL/GenBank/DDBJ databases">
        <title>Fulvimarina sp. 85, whole genome shotgun sequence.</title>
        <authorList>
            <person name="Tuo L."/>
        </authorList>
    </citation>
    <scope>NUCLEOTIDE SEQUENCE [LARGE SCALE GENOMIC DNA]</scope>
    <source>
        <strain evidence="5 6">85</strain>
    </source>
</reference>
<dbReference type="InterPro" id="IPR023393">
    <property type="entry name" value="START-like_dom_sf"/>
</dbReference>
<evidence type="ECO:0000256" key="3">
    <source>
        <dbReference type="SAM" id="Phobius"/>
    </source>
</evidence>
<proteinExistence type="inferred from homology"/>
<sequence>MLKQYEHWQRTGRNDPLPRFALFAAAGTAIALLAFAAKPLLTSSSAERRREFDDDAPRRLSREGEGSPAFVGKSVLINRPRAELYDFWRDFKYLPRFMENIRAVEVNGDVSTWTFAAPAGQTVTAEVEVIEDRRNERIAWKSTPQSQIATKGAIDFRDASAGRGTYVDALVEYTPPACAVGRAVADLFRREPHVQARHDMKRFKMLMEAGEVSTSRRTRHDS</sequence>
<feature type="domain" description="Coenzyme Q-binding protein COQ10 START" evidence="4">
    <location>
        <begin position="77"/>
        <end position="195"/>
    </location>
</feature>
<protein>
    <submittedName>
        <fullName evidence="5">SRPBCC family protein</fullName>
    </submittedName>
</protein>
<dbReference type="InterPro" id="IPR005031">
    <property type="entry name" value="COQ10_START"/>
</dbReference>
<feature type="compositionally biased region" description="Basic and acidic residues" evidence="2">
    <location>
        <begin position="46"/>
        <end position="65"/>
    </location>
</feature>
<feature type="transmembrane region" description="Helical" evidence="3">
    <location>
        <begin position="20"/>
        <end position="41"/>
    </location>
</feature>
<keyword evidence="3" id="KW-0472">Membrane</keyword>
<dbReference type="AlphaFoldDB" id="A0A371X9N5"/>
<keyword evidence="3" id="KW-1133">Transmembrane helix</keyword>
<dbReference type="Proteomes" id="UP000264310">
    <property type="component" value="Unassembled WGS sequence"/>
</dbReference>
<dbReference type="PANTHER" id="PTHR33824">
    <property type="entry name" value="POLYKETIDE CYCLASE/DEHYDRASE AND LIPID TRANSPORT SUPERFAMILY PROTEIN"/>
    <property type="match status" value="1"/>
</dbReference>
<feature type="region of interest" description="Disordered" evidence="2">
    <location>
        <begin position="46"/>
        <end position="67"/>
    </location>
</feature>
<evidence type="ECO:0000313" key="5">
    <source>
        <dbReference type="EMBL" id="RFC65945.1"/>
    </source>
</evidence>
<dbReference type="OrthoDB" id="9797595at2"/>
<accession>A0A371X9N5</accession>
<dbReference type="Pfam" id="PF03364">
    <property type="entry name" value="Polyketide_cyc"/>
    <property type="match status" value="1"/>
</dbReference>
<keyword evidence="3" id="KW-0812">Transmembrane</keyword>
<comment type="caution">
    <text evidence="5">The sequence shown here is derived from an EMBL/GenBank/DDBJ whole genome shotgun (WGS) entry which is preliminary data.</text>
</comment>
<dbReference type="SUPFAM" id="SSF55961">
    <property type="entry name" value="Bet v1-like"/>
    <property type="match status" value="1"/>
</dbReference>
<evidence type="ECO:0000256" key="2">
    <source>
        <dbReference type="SAM" id="MobiDB-lite"/>
    </source>
</evidence>
<organism evidence="5 6">
    <name type="scientific">Fulvimarina endophytica</name>
    <dbReference type="NCBI Taxonomy" id="2293836"/>
    <lineage>
        <taxon>Bacteria</taxon>
        <taxon>Pseudomonadati</taxon>
        <taxon>Pseudomonadota</taxon>
        <taxon>Alphaproteobacteria</taxon>
        <taxon>Hyphomicrobiales</taxon>
        <taxon>Aurantimonadaceae</taxon>
        <taxon>Fulvimarina</taxon>
    </lineage>
</organism>